<keyword evidence="4" id="KW-1003">Cell membrane</keyword>
<evidence type="ECO:0000256" key="2">
    <source>
        <dbReference type="ARBA" id="ARBA00004430"/>
    </source>
</evidence>
<keyword evidence="10" id="KW-0472">Membrane</keyword>
<keyword evidence="6" id="KW-0853">WD repeat</keyword>
<evidence type="ECO:0000256" key="4">
    <source>
        <dbReference type="ARBA" id="ARBA00022475"/>
    </source>
</evidence>
<evidence type="ECO:0000256" key="13">
    <source>
        <dbReference type="SAM" id="MobiDB-lite"/>
    </source>
</evidence>
<dbReference type="GO" id="GO:0045184">
    <property type="term" value="P:establishment of protein localization"/>
    <property type="evidence" value="ECO:0007669"/>
    <property type="project" value="TreeGrafter"/>
</dbReference>
<dbReference type="SUPFAM" id="SSF75011">
    <property type="entry name" value="3-carboxy-cis,cis-mucoante lactonizing enzyme"/>
    <property type="match status" value="1"/>
</dbReference>
<dbReference type="OMA" id="NSMNWNT"/>
<dbReference type="Pfam" id="PF11768">
    <property type="entry name" value="Frtz"/>
    <property type="match status" value="1"/>
</dbReference>
<evidence type="ECO:0000313" key="15">
    <source>
        <dbReference type="Proteomes" id="UP000887568"/>
    </source>
</evidence>
<evidence type="ECO:0000256" key="6">
    <source>
        <dbReference type="ARBA" id="ARBA00022574"/>
    </source>
</evidence>
<feature type="region of interest" description="Disordered" evidence="13">
    <location>
        <begin position="596"/>
        <end position="667"/>
    </location>
</feature>
<comment type="similarity">
    <text evidence="3">Belongs to the WD repeat fritz family.</text>
</comment>
<comment type="subcellular location">
    <subcellularLocation>
        <location evidence="1">Cell membrane</location>
    </subcellularLocation>
    <subcellularLocation>
        <location evidence="2">Cytoplasm</location>
        <location evidence="2">Cytoskeleton</location>
        <location evidence="2">Cilium axoneme</location>
    </subcellularLocation>
</comment>
<keyword evidence="15" id="KW-1185">Reference proteome</keyword>
<keyword evidence="9" id="KW-0969">Cilium</keyword>
<dbReference type="GO" id="GO:0097541">
    <property type="term" value="C:axonemal basal plate"/>
    <property type="evidence" value="ECO:0007669"/>
    <property type="project" value="TreeGrafter"/>
</dbReference>
<dbReference type="RefSeq" id="XP_038044090.1">
    <property type="nucleotide sequence ID" value="XM_038188162.1"/>
</dbReference>
<dbReference type="AlphaFoldDB" id="A0A913Z0A0"/>
<dbReference type="GO" id="GO:0044782">
    <property type="term" value="P:cilium organization"/>
    <property type="evidence" value="ECO:0007669"/>
    <property type="project" value="TreeGrafter"/>
</dbReference>
<keyword evidence="12" id="KW-0966">Cell projection</keyword>
<feature type="compositionally biased region" description="Basic and acidic residues" evidence="13">
    <location>
        <begin position="726"/>
        <end position="739"/>
    </location>
</feature>
<dbReference type="PANTHER" id="PTHR13667">
    <property type="entry name" value="HOMOLOC-13"/>
    <property type="match status" value="1"/>
</dbReference>
<evidence type="ECO:0000313" key="14">
    <source>
        <dbReference type="EnsemblMetazoa" id="XP_038044090.1"/>
    </source>
</evidence>
<evidence type="ECO:0000256" key="1">
    <source>
        <dbReference type="ARBA" id="ARBA00004236"/>
    </source>
</evidence>
<sequence length="770" mass="86271">MASCMVELHIWSLKSSVTIRDIDVGCHTYHDKGETVVTGYLDQKQQYAESRDLLWTPKNRRPEKLRDLLKEVEDLLTSHQVVFTRWRSRRQFQVMLSNCVLLSFQVSAHSGDVERILIDKTLQGKFCSENINSAVVTDSFVVCTFPDKPKLGYAYFSKRPSSGQETGKKMDKMSSYDPKITHVDLPGVKTKRERKLSVNVSQEWVLVWCCTGRDDSSAWPWTPMTSDKERANVFLYAVNGSKLEELCFVSTEYEPLDVTFSHSQPRHIYTLEGVSSSTSGDYNVDTCIYECSKQGYIQRATVTTIPLKARVVAHGRNHSEDKLILGCSDGKLVLYDESKRVTQFVQSDLVSSLITWHPAGSLVLVSGNKGEIQCFDMALNPLNLLTVGETSRSLPTLQLTKCFRSPVTIGTLVWSHSTSLSDCIADAQDSLLMIFNGGPISILQLHLGVLSRGQLGPQELIQQYLNHQQINEAVNLLNVMNWNTDSGSCFTCLTTIINNLLKLPLNPDREAALEASLGSFYAPLRPLSEVIVVDYRDPISRLARRFFHYLLRYQRFEKAFLLAVDLHSRDLFMDIHYLALDKGEMALATVAKQKADEIEQEMPSESDNFDSLSDSVEEEDFSSDSYSSGSEDQPRPASPARATGASGRDEKQRGPGSSRASPEPVRAGRHIEREAWYQAEEQIDVAYGLGSDLEEIHLDASEGLASIPGDVYTQVLTDNPFGWDNQKPDDDQRSREAPEARGGIVEEGEGQERKEDGTTKTVKVIHFGMV</sequence>
<proteinExistence type="inferred from homology"/>
<evidence type="ECO:0000256" key="10">
    <source>
        <dbReference type="ARBA" id="ARBA00023136"/>
    </source>
</evidence>
<organism evidence="14 15">
    <name type="scientific">Patiria miniata</name>
    <name type="common">Bat star</name>
    <name type="synonym">Asterina miniata</name>
    <dbReference type="NCBI Taxonomy" id="46514"/>
    <lineage>
        <taxon>Eukaryota</taxon>
        <taxon>Metazoa</taxon>
        <taxon>Echinodermata</taxon>
        <taxon>Eleutherozoa</taxon>
        <taxon>Asterozoa</taxon>
        <taxon>Asteroidea</taxon>
        <taxon>Valvatacea</taxon>
        <taxon>Valvatida</taxon>
        <taxon>Asterinidae</taxon>
        <taxon>Patiria</taxon>
    </lineage>
</organism>
<dbReference type="EnsemblMetazoa" id="XM_038188162.1">
    <property type="protein sequence ID" value="XP_038044090.1"/>
    <property type="gene ID" value="LOC119718755"/>
</dbReference>
<evidence type="ECO:0000256" key="12">
    <source>
        <dbReference type="ARBA" id="ARBA00023273"/>
    </source>
</evidence>
<dbReference type="CTD" id="51057"/>
<feature type="compositionally biased region" description="Acidic residues" evidence="13">
    <location>
        <begin position="598"/>
        <end position="608"/>
    </location>
</feature>
<dbReference type="Proteomes" id="UP000887568">
    <property type="component" value="Unplaced"/>
</dbReference>
<dbReference type="InterPro" id="IPR024511">
    <property type="entry name" value="Frtz"/>
</dbReference>
<dbReference type="OrthoDB" id="10013020at2759"/>
<evidence type="ECO:0008006" key="16">
    <source>
        <dbReference type="Google" id="ProtNLM"/>
    </source>
</evidence>
<evidence type="ECO:0000256" key="11">
    <source>
        <dbReference type="ARBA" id="ARBA00023212"/>
    </source>
</evidence>
<protein>
    <recommendedName>
        <fullName evidence="16">WD repeat-containing and planar cell polarity effector protein fritz homolog</fullName>
    </recommendedName>
</protein>
<dbReference type="GeneID" id="119718755"/>
<evidence type="ECO:0000256" key="8">
    <source>
        <dbReference type="ARBA" id="ARBA00022794"/>
    </source>
</evidence>
<evidence type="ECO:0000256" key="7">
    <source>
        <dbReference type="ARBA" id="ARBA00022737"/>
    </source>
</evidence>
<dbReference type="GO" id="GO:0005886">
    <property type="term" value="C:plasma membrane"/>
    <property type="evidence" value="ECO:0007669"/>
    <property type="project" value="UniProtKB-SubCell"/>
</dbReference>
<dbReference type="PANTHER" id="PTHR13667:SF5">
    <property type="entry name" value="WD REPEAT-CONTAINING AND PLANAR CELL POLARITY EFFECTOR PROTEIN FRITZ HOMOLOG"/>
    <property type="match status" value="1"/>
</dbReference>
<keyword evidence="8" id="KW-0970">Cilium biogenesis/degradation</keyword>
<accession>A0A913Z0A0</accession>
<evidence type="ECO:0000256" key="5">
    <source>
        <dbReference type="ARBA" id="ARBA00022490"/>
    </source>
</evidence>
<reference evidence="14" key="1">
    <citation type="submission" date="2022-11" db="UniProtKB">
        <authorList>
            <consortium name="EnsemblMetazoa"/>
        </authorList>
    </citation>
    <scope>IDENTIFICATION</scope>
</reference>
<keyword evidence="11" id="KW-0206">Cytoskeleton</keyword>
<evidence type="ECO:0000256" key="3">
    <source>
        <dbReference type="ARBA" id="ARBA00006059"/>
    </source>
</evidence>
<evidence type="ECO:0000256" key="9">
    <source>
        <dbReference type="ARBA" id="ARBA00023069"/>
    </source>
</evidence>
<name>A0A913Z0A0_PATMI</name>
<feature type="region of interest" description="Disordered" evidence="13">
    <location>
        <begin position="721"/>
        <end position="758"/>
    </location>
</feature>
<dbReference type="GO" id="GO:0007399">
    <property type="term" value="P:nervous system development"/>
    <property type="evidence" value="ECO:0007669"/>
    <property type="project" value="TreeGrafter"/>
</dbReference>
<keyword evidence="5" id="KW-0963">Cytoplasm</keyword>
<keyword evidence="7" id="KW-0677">Repeat</keyword>